<dbReference type="EMBL" id="CP002299">
    <property type="protein sequence ID" value="ADP84468.1"/>
    <property type="molecule type" value="Genomic_DNA"/>
</dbReference>
<dbReference type="AlphaFoldDB" id="E3J8D4"/>
<accession>E3J8D4</accession>
<dbReference type="eggNOG" id="COG1801">
    <property type="taxonomic scope" value="Bacteria"/>
</dbReference>
<dbReference type="RefSeq" id="WP_013427581.1">
    <property type="nucleotide sequence ID" value="NC_014666.1"/>
</dbReference>
<dbReference type="OrthoDB" id="9780310at2"/>
<sequence>MANLYIGTSGWSYDHWDGVLYPPGTPPRDRLGIYCAQFDTVELNASFYRWPTDATFASWRRRLPAGFTMSVKAPRGLTHGKHLHGPEAWTARIRRGWHELGEHRAVVLTQLDVRQTRDDARLEYFLAGVPRWMRLAVELRHHSWHHEDVYRLLERHQAAYCVLSGAHLPCVLRATAPFVYVRLHGPDHDALYAGSYSDDDLRWWSDRLLEWHAHGLDVYAYFNNDGHGHAVRNALTLRDLCASRLPPG</sequence>
<name>E3J8D4_PSEI1</name>
<evidence type="ECO:0000313" key="2">
    <source>
        <dbReference type="Proteomes" id="UP000002484"/>
    </source>
</evidence>
<evidence type="ECO:0008006" key="3">
    <source>
        <dbReference type="Google" id="ProtNLM"/>
    </source>
</evidence>
<evidence type="ECO:0000313" key="1">
    <source>
        <dbReference type="EMBL" id="ADP84468.1"/>
    </source>
</evidence>
<organism evidence="1 2">
    <name type="scientific">Pseudofrankia inefficax (strain DSM 45817 / CECT 9037 / DDB 130130 / EuI1c)</name>
    <name type="common">Frankia inefficax</name>
    <dbReference type="NCBI Taxonomy" id="298654"/>
    <lineage>
        <taxon>Bacteria</taxon>
        <taxon>Bacillati</taxon>
        <taxon>Actinomycetota</taxon>
        <taxon>Actinomycetes</taxon>
        <taxon>Frankiales</taxon>
        <taxon>Frankiaceae</taxon>
        <taxon>Pseudofrankia</taxon>
    </lineage>
</organism>
<dbReference type="InParanoid" id="E3J8D4"/>
<dbReference type="KEGG" id="fri:FraEuI1c_6489"/>
<proteinExistence type="predicted"/>
<keyword evidence="2" id="KW-1185">Reference proteome</keyword>
<dbReference type="HOGENOM" id="CLU_046519_3_1_11"/>
<dbReference type="InterPro" id="IPR036520">
    <property type="entry name" value="UPF0759_sf"/>
</dbReference>
<dbReference type="Proteomes" id="UP000002484">
    <property type="component" value="Chromosome"/>
</dbReference>
<reference evidence="1 2" key="1">
    <citation type="submission" date="2010-10" db="EMBL/GenBank/DDBJ databases">
        <title>Complete sequence of Frankia sp. EuI1c.</title>
        <authorList>
            <consortium name="US DOE Joint Genome Institute"/>
            <person name="Lucas S."/>
            <person name="Copeland A."/>
            <person name="Lapidus A."/>
            <person name="Cheng J.-F."/>
            <person name="Bruce D."/>
            <person name="Goodwin L."/>
            <person name="Pitluck S."/>
            <person name="Chertkov O."/>
            <person name="Detter J.C."/>
            <person name="Han C."/>
            <person name="Tapia R."/>
            <person name="Land M."/>
            <person name="Hauser L."/>
            <person name="Jeffries C."/>
            <person name="Kyrpides N."/>
            <person name="Ivanova N."/>
            <person name="Mikhailova N."/>
            <person name="Beauchemin N."/>
            <person name="Sen A."/>
            <person name="Sur S.A."/>
            <person name="Gtari M."/>
            <person name="Wall L."/>
            <person name="Tisa L."/>
            <person name="Woyke T."/>
        </authorList>
    </citation>
    <scope>NUCLEOTIDE SEQUENCE [LARGE SCALE GENOMIC DNA]</scope>
    <source>
        <strain evidence="2">DSM 45817 / CECT 9037 / EuI1c</strain>
    </source>
</reference>
<dbReference type="SUPFAM" id="SSF117396">
    <property type="entry name" value="TM1631-like"/>
    <property type="match status" value="1"/>
</dbReference>
<dbReference type="Pfam" id="PF01904">
    <property type="entry name" value="DUF72"/>
    <property type="match status" value="1"/>
</dbReference>
<dbReference type="PANTHER" id="PTHR30348">
    <property type="entry name" value="UNCHARACTERIZED PROTEIN YECE"/>
    <property type="match status" value="1"/>
</dbReference>
<dbReference type="STRING" id="298654.FraEuI1c_6489"/>
<dbReference type="Gene3D" id="3.20.20.410">
    <property type="entry name" value="Protein of unknown function UPF0759"/>
    <property type="match status" value="1"/>
</dbReference>
<protein>
    <recommendedName>
        <fullName evidence="3">Sensor histidine kinase</fullName>
    </recommendedName>
</protein>
<dbReference type="PANTHER" id="PTHR30348:SF4">
    <property type="entry name" value="DUF72 DOMAIN-CONTAINING PROTEIN"/>
    <property type="match status" value="1"/>
</dbReference>
<dbReference type="InterPro" id="IPR002763">
    <property type="entry name" value="DUF72"/>
</dbReference>
<gene>
    <name evidence="1" type="ordered locus">FraEuI1c_6489</name>
</gene>